<dbReference type="GO" id="GO:0030234">
    <property type="term" value="F:enzyme regulator activity"/>
    <property type="evidence" value="ECO:0007669"/>
    <property type="project" value="InterPro"/>
</dbReference>
<reference evidence="1" key="1">
    <citation type="journal article" date="2015" name="Genome Announc.">
        <title>Draft Genome Sequence of Anaerolineae Strain TC1, a Novel Isolate from a Methanogenic Wastewater Treatment System.</title>
        <authorList>
            <person name="Matsuura N."/>
            <person name="Tourlousse D.M."/>
            <person name="Sun L."/>
            <person name="Toyonaga M."/>
            <person name="Kuroda K."/>
            <person name="Ohashi A."/>
            <person name="Cruz R."/>
            <person name="Yamaguchi T."/>
            <person name="Sekiguchi Y."/>
        </authorList>
    </citation>
    <scope>NUCLEOTIDE SEQUENCE [LARGE SCALE GENOMIC DNA]</scope>
    <source>
        <strain evidence="1">TC1</strain>
    </source>
</reference>
<dbReference type="PATRIC" id="fig|1678840.3.peg.2385"/>
<gene>
    <name evidence="1" type="ORF">ATC1_13986</name>
</gene>
<dbReference type="PROSITE" id="PS51343">
    <property type="entry name" value="PII_GLNB_DOM"/>
    <property type="match status" value="1"/>
</dbReference>
<dbReference type="AlphaFoldDB" id="A0A0S7BKZ5"/>
<evidence type="ECO:0000313" key="1">
    <source>
        <dbReference type="EMBL" id="GAP41004.1"/>
    </source>
</evidence>
<accession>A0A0S7BKZ5</accession>
<dbReference type="InterPro" id="IPR011322">
    <property type="entry name" value="N-reg_PII-like_a/b"/>
</dbReference>
<dbReference type="STRING" id="1678840.ATC1_13986"/>
<dbReference type="InterPro" id="IPR002187">
    <property type="entry name" value="N-reg_PII"/>
</dbReference>
<dbReference type="Proteomes" id="UP000053370">
    <property type="component" value="Unassembled WGS sequence"/>
</dbReference>
<name>A0A0S7BKZ5_9CHLR</name>
<dbReference type="EMBL" id="DF968181">
    <property type="protein sequence ID" value="GAP41004.1"/>
    <property type="molecule type" value="Genomic_DNA"/>
</dbReference>
<dbReference type="RefSeq" id="WP_062281339.1">
    <property type="nucleotide sequence ID" value="NZ_DF968181.1"/>
</dbReference>
<dbReference type="SUPFAM" id="SSF54913">
    <property type="entry name" value="GlnB-like"/>
    <property type="match status" value="2"/>
</dbReference>
<proteinExistence type="predicted"/>
<dbReference type="OrthoDB" id="9803021at2"/>
<keyword evidence="2" id="KW-1185">Reference proteome</keyword>
<dbReference type="InterPro" id="IPR015867">
    <property type="entry name" value="N-reg_PII/ATP_PRibTrfase_C"/>
</dbReference>
<evidence type="ECO:0000313" key="2">
    <source>
        <dbReference type="Proteomes" id="UP000053370"/>
    </source>
</evidence>
<dbReference type="GO" id="GO:0006808">
    <property type="term" value="P:regulation of nitrogen utilization"/>
    <property type="evidence" value="ECO:0007669"/>
    <property type="project" value="InterPro"/>
</dbReference>
<sequence length="222" mass="24574">MINLGNKPSFVLIYVVVNYGVGSRVLQKAKQSGISGGTVLLGKGTVQNSISHFLSLYEVRKEIILLESDQNTAAHVLPELNKEFKFEKPHHGIVFCTSTQDVFGSRYKPSEGIEEKRDEIKPMYHLIFTIVDKGKAEDVIEAATEAGSKGGTIINARGSGAHETSKLFYMDIEPEKEVVMILSKEDVTESIVSSIRKKLEIDLPGHGILFVQNVTQTYGIYE</sequence>
<organism evidence="1">
    <name type="scientific">Flexilinea flocculi</name>
    <dbReference type="NCBI Taxonomy" id="1678840"/>
    <lineage>
        <taxon>Bacteria</taxon>
        <taxon>Bacillati</taxon>
        <taxon>Chloroflexota</taxon>
        <taxon>Anaerolineae</taxon>
        <taxon>Anaerolineales</taxon>
        <taxon>Anaerolineaceae</taxon>
        <taxon>Flexilinea</taxon>
    </lineage>
</organism>
<dbReference type="Pfam" id="PF00543">
    <property type="entry name" value="P-II"/>
    <property type="match status" value="1"/>
</dbReference>
<dbReference type="Gene3D" id="3.30.70.120">
    <property type="match status" value="2"/>
</dbReference>
<dbReference type="SMART" id="SM00938">
    <property type="entry name" value="P-II"/>
    <property type="match status" value="1"/>
</dbReference>
<protein>
    <submittedName>
        <fullName evidence="1">Nitrogen regulatory protein P-II family</fullName>
    </submittedName>
</protein>